<dbReference type="OrthoDB" id="10259681at2759"/>
<dbReference type="InterPro" id="IPR014717">
    <property type="entry name" value="Transl_elong_EF1B/ribsomal_bS6"/>
</dbReference>
<dbReference type="GO" id="GO:0070181">
    <property type="term" value="F:small ribosomal subunit rRNA binding"/>
    <property type="evidence" value="ECO:0007669"/>
    <property type="project" value="TreeGrafter"/>
</dbReference>
<evidence type="ECO:0000256" key="1">
    <source>
        <dbReference type="ARBA" id="ARBA00009512"/>
    </source>
</evidence>
<dbReference type="InterPro" id="IPR035980">
    <property type="entry name" value="Ribosomal_bS6_sf"/>
</dbReference>
<dbReference type="Proteomes" id="UP000187283">
    <property type="component" value="Unassembled WGS sequence"/>
</dbReference>
<protein>
    <submittedName>
        <fullName evidence="2">28S ribosomal protein S6, mitochondrial</fullName>
    </submittedName>
</protein>
<gene>
    <name evidence="2" type="ORF">AYI70_g5555</name>
</gene>
<dbReference type="PANTHER" id="PTHR21011:SF1">
    <property type="entry name" value="SMALL RIBOSOMAL SUBUNIT PROTEIN BS6M"/>
    <property type="match status" value="1"/>
</dbReference>
<dbReference type="Pfam" id="PF01250">
    <property type="entry name" value="Ribosomal_S6"/>
    <property type="match status" value="1"/>
</dbReference>
<dbReference type="GO" id="GO:0006412">
    <property type="term" value="P:translation"/>
    <property type="evidence" value="ECO:0007669"/>
    <property type="project" value="InterPro"/>
</dbReference>
<organism evidence="2 3">
    <name type="scientific">Smittium culicis</name>
    <dbReference type="NCBI Taxonomy" id="133412"/>
    <lineage>
        <taxon>Eukaryota</taxon>
        <taxon>Fungi</taxon>
        <taxon>Fungi incertae sedis</taxon>
        <taxon>Zoopagomycota</taxon>
        <taxon>Kickxellomycotina</taxon>
        <taxon>Harpellomycetes</taxon>
        <taxon>Harpellales</taxon>
        <taxon>Legeriomycetaceae</taxon>
        <taxon>Smittium</taxon>
    </lineage>
</organism>
<dbReference type="Gene3D" id="3.30.70.60">
    <property type="match status" value="1"/>
</dbReference>
<dbReference type="GO" id="GO:0005763">
    <property type="term" value="C:mitochondrial small ribosomal subunit"/>
    <property type="evidence" value="ECO:0007669"/>
    <property type="project" value="TreeGrafter"/>
</dbReference>
<dbReference type="PANTHER" id="PTHR21011">
    <property type="entry name" value="MITOCHONDRIAL 28S RIBOSOMAL PROTEIN S6"/>
    <property type="match status" value="1"/>
</dbReference>
<dbReference type="InterPro" id="IPR000529">
    <property type="entry name" value="Ribosomal_bS6"/>
</dbReference>
<evidence type="ECO:0000313" key="2">
    <source>
        <dbReference type="EMBL" id="OMJ18100.1"/>
    </source>
</evidence>
<reference evidence="2 3" key="1">
    <citation type="submission" date="2017-01" db="EMBL/GenBank/DDBJ databases">
        <authorList>
            <person name="Mah S.A."/>
            <person name="Swanson W.J."/>
            <person name="Moy G.W."/>
            <person name="Vacquier V.D."/>
        </authorList>
    </citation>
    <scope>NUCLEOTIDE SEQUENCE [LARGE SCALE GENOMIC DNA]</scope>
    <source>
        <strain evidence="2 3">GSMNP</strain>
    </source>
</reference>
<proteinExistence type="inferred from homology"/>
<dbReference type="EMBL" id="LSSN01001842">
    <property type="protein sequence ID" value="OMJ18100.1"/>
    <property type="molecule type" value="Genomic_DNA"/>
</dbReference>
<keyword evidence="3" id="KW-1185">Reference proteome</keyword>
<dbReference type="STRING" id="133412.A0A1R1XTY2"/>
<comment type="similarity">
    <text evidence="1">Belongs to the bacterial ribosomal protein bS6 family.</text>
</comment>
<dbReference type="AlphaFoldDB" id="A0A1R1XTY2"/>
<keyword evidence="2" id="KW-0689">Ribosomal protein</keyword>
<name>A0A1R1XTY2_9FUNG</name>
<dbReference type="SUPFAM" id="SSF54995">
    <property type="entry name" value="Ribosomal protein S6"/>
    <property type="match status" value="1"/>
</dbReference>
<dbReference type="CDD" id="cd15465">
    <property type="entry name" value="bS6_mito"/>
    <property type="match status" value="1"/>
</dbReference>
<keyword evidence="2" id="KW-0687">Ribonucleoprotein</keyword>
<evidence type="ECO:0000313" key="3">
    <source>
        <dbReference type="Proteomes" id="UP000187283"/>
    </source>
</evidence>
<sequence>MPLYEILAISKAQLHQKLTADLLKLSATSVLSNGGAVKSFQRLNTDVKLPFRMRKDKVYHTHGSYWQMHFISNPVVANNLVSTLKTDARILRVNIVKVAEKLDQLVQSKEKTKRYI</sequence>
<dbReference type="GO" id="GO:0003735">
    <property type="term" value="F:structural constituent of ribosome"/>
    <property type="evidence" value="ECO:0007669"/>
    <property type="project" value="InterPro"/>
</dbReference>
<accession>A0A1R1XTY2</accession>
<comment type="caution">
    <text evidence="2">The sequence shown here is derived from an EMBL/GenBank/DDBJ whole genome shotgun (WGS) entry which is preliminary data.</text>
</comment>